<proteinExistence type="predicted"/>
<name>A0AAW1MPG2_SAPOF</name>
<comment type="caution">
    <text evidence="1">The sequence shown here is derived from an EMBL/GenBank/DDBJ whole genome shotgun (WGS) entry which is preliminary data.</text>
</comment>
<organism evidence="1 2">
    <name type="scientific">Saponaria officinalis</name>
    <name type="common">Common soapwort</name>
    <name type="synonym">Lychnis saponaria</name>
    <dbReference type="NCBI Taxonomy" id="3572"/>
    <lineage>
        <taxon>Eukaryota</taxon>
        <taxon>Viridiplantae</taxon>
        <taxon>Streptophyta</taxon>
        <taxon>Embryophyta</taxon>
        <taxon>Tracheophyta</taxon>
        <taxon>Spermatophyta</taxon>
        <taxon>Magnoliopsida</taxon>
        <taxon>eudicotyledons</taxon>
        <taxon>Gunneridae</taxon>
        <taxon>Pentapetalae</taxon>
        <taxon>Caryophyllales</taxon>
        <taxon>Caryophyllaceae</taxon>
        <taxon>Caryophylleae</taxon>
        <taxon>Saponaria</taxon>
    </lineage>
</organism>
<keyword evidence="2" id="KW-1185">Reference proteome</keyword>
<protein>
    <recommendedName>
        <fullName evidence="3">Reverse transcriptase domain-containing protein</fullName>
    </recommendedName>
</protein>
<gene>
    <name evidence="1" type="ORF">RND81_02G102600</name>
</gene>
<evidence type="ECO:0008006" key="3">
    <source>
        <dbReference type="Google" id="ProtNLM"/>
    </source>
</evidence>
<dbReference type="Proteomes" id="UP001443914">
    <property type="component" value="Unassembled WGS sequence"/>
</dbReference>
<dbReference type="AlphaFoldDB" id="A0AAW1MPG2"/>
<evidence type="ECO:0000313" key="1">
    <source>
        <dbReference type="EMBL" id="KAK9749101.1"/>
    </source>
</evidence>
<evidence type="ECO:0000313" key="2">
    <source>
        <dbReference type="Proteomes" id="UP001443914"/>
    </source>
</evidence>
<sequence>MRTPKSNKNWFALKLDLGKAFDKLEWSFIRNCLAFFRFDEHSIVIVALGRKTSLLTYSLSRVTKIFAPIRIVHLIKNRYADKKK</sequence>
<dbReference type="EMBL" id="JBDFQZ010000002">
    <property type="protein sequence ID" value="KAK9749101.1"/>
    <property type="molecule type" value="Genomic_DNA"/>
</dbReference>
<reference evidence="1" key="1">
    <citation type="submission" date="2024-03" db="EMBL/GenBank/DDBJ databases">
        <title>WGS assembly of Saponaria officinalis var. Norfolk2.</title>
        <authorList>
            <person name="Jenkins J."/>
            <person name="Shu S."/>
            <person name="Grimwood J."/>
            <person name="Barry K."/>
            <person name="Goodstein D."/>
            <person name="Schmutz J."/>
            <person name="Leebens-Mack J."/>
            <person name="Osbourn A."/>
        </authorList>
    </citation>
    <scope>NUCLEOTIDE SEQUENCE [LARGE SCALE GENOMIC DNA]</scope>
    <source>
        <strain evidence="1">JIC</strain>
    </source>
</reference>
<accession>A0AAW1MPG2</accession>